<sequence>MLSKQEIVAFSISPLAVKWLVGTVGIAALPIILRLMVWGIAPSPYLPGFSLISITDFFLFSLIIYLSVLMEAKHIKCLGEEKNTISYVCIFLIILVSIFLTFAFINDAKGIMRHWVLLGASLFMALFSFIVGFCFFYFFSVKLAESGQEEMS</sequence>
<feature type="transmembrane region" description="Helical" evidence="1">
    <location>
        <begin position="117"/>
        <end position="139"/>
    </location>
</feature>
<dbReference type="AlphaFoldDB" id="A0A5P1USC1"/>
<keyword evidence="3" id="KW-1185">Reference proteome</keyword>
<evidence type="ECO:0000313" key="3">
    <source>
        <dbReference type="Proteomes" id="UP000325177"/>
    </source>
</evidence>
<feature type="transmembrane region" description="Helical" evidence="1">
    <location>
        <begin position="45"/>
        <end position="72"/>
    </location>
</feature>
<keyword evidence="1" id="KW-0472">Membrane</keyword>
<reference evidence="2 3" key="1">
    <citation type="submission" date="2019-09" db="EMBL/GenBank/DDBJ databases">
        <title>Acinetobacter sp. C16S1 isolated from saline soil.</title>
        <authorList>
            <person name="Xu L."/>
            <person name="Sun J.-Q."/>
        </authorList>
    </citation>
    <scope>NUCLEOTIDE SEQUENCE [LARGE SCALE GENOMIC DNA]</scope>
    <source>
        <strain evidence="2 3">C16S1</strain>
    </source>
</reference>
<organism evidence="2 3">
    <name type="scientific">Acinetobacter suaedae</name>
    <dbReference type="NCBI Taxonomy" id="2609668"/>
    <lineage>
        <taxon>Bacteria</taxon>
        <taxon>Pseudomonadati</taxon>
        <taxon>Pseudomonadota</taxon>
        <taxon>Gammaproteobacteria</taxon>
        <taxon>Moraxellales</taxon>
        <taxon>Moraxellaceae</taxon>
        <taxon>Acinetobacter</taxon>
    </lineage>
</organism>
<gene>
    <name evidence="2" type="ORF">F2A31_05840</name>
</gene>
<dbReference type="EMBL" id="CP043909">
    <property type="protein sequence ID" value="QER39248.1"/>
    <property type="molecule type" value="Genomic_DNA"/>
</dbReference>
<dbReference type="Proteomes" id="UP000325177">
    <property type="component" value="Chromosome"/>
</dbReference>
<proteinExistence type="predicted"/>
<keyword evidence="1" id="KW-0812">Transmembrane</keyword>
<dbReference type="RefSeq" id="WP_150025578.1">
    <property type="nucleotide sequence ID" value="NZ_CP043909.1"/>
</dbReference>
<feature type="transmembrane region" description="Helical" evidence="1">
    <location>
        <begin position="7"/>
        <end position="33"/>
    </location>
</feature>
<accession>A0A5P1USC1</accession>
<name>A0A5P1USC1_9GAMM</name>
<evidence type="ECO:0000313" key="2">
    <source>
        <dbReference type="EMBL" id="QER39248.1"/>
    </source>
</evidence>
<protein>
    <submittedName>
        <fullName evidence="2">Uncharacterized protein</fullName>
    </submittedName>
</protein>
<dbReference type="KEGG" id="asue:F2A31_05840"/>
<keyword evidence="1" id="KW-1133">Transmembrane helix</keyword>
<evidence type="ECO:0000256" key="1">
    <source>
        <dbReference type="SAM" id="Phobius"/>
    </source>
</evidence>
<feature type="transmembrane region" description="Helical" evidence="1">
    <location>
        <begin position="84"/>
        <end position="105"/>
    </location>
</feature>